<dbReference type="AlphaFoldDB" id="A0A645BNM6"/>
<dbReference type="EMBL" id="VSSQ01021257">
    <property type="protein sequence ID" value="MPM66718.1"/>
    <property type="molecule type" value="Genomic_DNA"/>
</dbReference>
<comment type="caution">
    <text evidence="5">The sequence shown here is derived from an EMBL/GenBank/DDBJ whole genome shotgun (WGS) entry which is preliminary data.</text>
</comment>
<dbReference type="PROSITE" id="PS50995">
    <property type="entry name" value="HTH_MARR_2"/>
    <property type="match status" value="1"/>
</dbReference>
<dbReference type="SMART" id="SM00347">
    <property type="entry name" value="HTH_MARR"/>
    <property type="match status" value="1"/>
</dbReference>
<accession>A0A645BNM6</accession>
<name>A0A645BNM6_9ZZZZ</name>
<gene>
    <name evidence="5" type="primary">hosA_2</name>
    <name evidence="5" type="ORF">SDC9_113629</name>
</gene>
<evidence type="ECO:0000256" key="2">
    <source>
        <dbReference type="ARBA" id="ARBA00023125"/>
    </source>
</evidence>
<organism evidence="5">
    <name type="scientific">bioreactor metagenome</name>
    <dbReference type="NCBI Taxonomy" id="1076179"/>
    <lineage>
        <taxon>unclassified sequences</taxon>
        <taxon>metagenomes</taxon>
        <taxon>ecological metagenomes</taxon>
    </lineage>
</organism>
<dbReference type="InterPro" id="IPR036388">
    <property type="entry name" value="WH-like_DNA-bd_sf"/>
</dbReference>
<dbReference type="GO" id="GO:0003700">
    <property type="term" value="F:DNA-binding transcription factor activity"/>
    <property type="evidence" value="ECO:0007669"/>
    <property type="project" value="InterPro"/>
</dbReference>
<dbReference type="PANTHER" id="PTHR42756">
    <property type="entry name" value="TRANSCRIPTIONAL REGULATOR, MARR"/>
    <property type="match status" value="1"/>
</dbReference>
<reference evidence="5" key="1">
    <citation type="submission" date="2019-08" db="EMBL/GenBank/DDBJ databases">
        <authorList>
            <person name="Kucharzyk K."/>
            <person name="Murdoch R.W."/>
            <person name="Higgins S."/>
            <person name="Loffler F."/>
        </authorList>
    </citation>
    <scope>NUCLEOTIDE SEQUENCE</scope>
</reference>
<dbReference type="Pfam" id="PF01047">
    <property type="entry name" value="MarR"/>
    <property type="match status" value="1"/>
</dbReference>
<evidence type="ECO:0000256" key="1">
    <source>
        <dbReference type="ARBA" id="ARBA00023015"/>
    </source>
</evidence>
<evidence type="ECO:0000313" key="5">
    <source>
        <dbReference type="EMBL" id="MPM66718.1"/>
    </source>
</evidence>
<dbReference type="SUPFAM" id="SSF46785">
    <property type="entry name" value="Winged helix' DNA-binding domain"/>
    <property type="match status" value="1"/>
</dbReference>
<dbReference type="Gene3D" id="1.10.10.10">
    <property type="entry name" value="Winged helix-like DNA-binding domain superfamily/Winged helix DNA-binding domain"/>
    <property type="match status" value="1"/>
</dbReference>
<keyword evidence="2" id="KW-0238">DNA-binding</keyword>
<dbReference type="InterPro" id="IPR000835">
    <property type="entry name" value="HTH_MarR-typ"/>
</dbReference>
<keyword evidence="1" id="KW-0805">Transcription regulation</keyword>
<keyword evidence="3" id="KW-0804">Transcription</keyword>
<dbReference type="PROSITE" id="PS01117">
    <property type="entry name" value="HTH_MARR_1"/>
    <property type="match status" value="1"/>
</dbReference>
<dbReference type="GO" id="GO:0003677">
    <property type="term" value="F:DNA binding"/>
    <property type="evidence" value="ECO:0007669"/>
    <property type="project" value="UniProtKB-KW"/>
</dbReference>
<evidence type="ECO:0000256" key="3">
    <source>
        <dbReference type="ARBA" id="ARBA00023163"/>
    </source>
</evidence>
<dbReference type="PANTHER" id="PTHR42756:SF1">
    <property type="entry name" value="TRANSCRIPTIONAL REPRESSOR OF EMRAB OPERON"/>
    <property type="match status" value="1"/>
</dbReference>
<dbReference type="PRINTS" id="PR00598">
    <property type="entry name" value="HTHMARR"/>
</dbReference>
<sequence>MNKDIDTRLIISFSDMIKAFYQNKSDQLSMLNVKGAHCKMLHLIYDHNGKTQQEILKIANITKSTMSEVITEMEKEGYIEKIKSDDDKRQMFIFLTSKGEDIAKIITDYFDEYCIQFMRDFSPEEINQFMKLLEKIKY</sequence>
<feature type="domain" description="HTH marR-type" evidence="4">
    <location>
        <begin position="1"/>
        <end position="138"/>
    </location>
</feature>
<dbReference type="InterPro" id="IPR023187">
    <property type="entry name" value="Tscrpt_reg_MarR-type_CS"/>
</dbReference>
<evidence type="ECO:0000259" key="4">
    <source>
        <dbReference type="PROSITE" id="PS50995"/>
    </source>
</evidence>
<proteinExistence type="predicted"/>
<protein>
    <submittedName>
        <fullName evidence="5">Transcriptional regulator HosA</fullName>
    </submittedName>
</protein>
<dbReference type="InterPro" id="IPR036390">
    <property type="entry name" value="WH_DNA-bd_sf"/>
</dbReference>